<protein>
    <submittedName>
        <fullName evidence="2">Secreted protein</fullName>
    </submittedName>
</protein>
<organism evidence="1 2">
    <name type="scientific">Strongyloides venezuelensis</name>
    <name type="common">Threadworm</name>
    <dbReference type="NCBI Taxonomy" id="75913"/>
    <lineage>
        <taxon>Eukaryota</taxon>
        <taxon>Metazoa</taxon>
        <taxon>Ecdysozoa</taxon>
        <taxon>Nematoda</taxon>
        <taxon>Chromadorea</taxon>
        <taxon>Rhabditida</taxon>
        <taxon>Tylenchina</taxon>
        <taxon>Panagrolaimomorpha</taxon>
        <taxon>Strongyloidoidea</taxon>
        <taxon>Strongyloididae</taxon>
        <taxon>Strongyloides</taxon>
    </lineage>
</organism>
<name>A0A0K0G5Y0_STRVS</name>
<dbReference type="WBParaSite" id="SVE_2015600.1">
    <property type="protein sequence ID" value="SVE_2015600.1"/>
    <property type="gene ID" value="SVE_2015600"/>
</dbReference>
<evidence type="ECO:0000313" key="2">
    <source>
        <dbReference type="WBParaSite" id="SVE_2015600.1"/>
    </source>
</evidence>
<reference evidence="2" key="2">
    <citation type="submission" date="2015-08" db="UniProtKB">
        <authorList>
            <consortium name="WormBaseParasite"/>
        </authorList>
    </citation>
    <scope>IDENTIFICATION</scope>
</reference>
<evidence type="ECO:0000313" key="1">
    <source>
        <dbReference type="Proteomes" id="UP000035680"/>
    </source>
</evidence>
<dbReference type="Proteomes" id="UP000035680">
    <property type="component" value="Unassembled WGS sequence"/>
</dbReference>
<sequence length="67" mass="7555">MCIFSALFHMCKNSEFNKICRFFDFVCKIPALNFLCAASLAQSAARQSHNLKVVSSSLTRGILFTEF</sequence>
<reference evidence="1" key="1">
    <citation type="submission" date="2014-07" db="EMBL/GenBank/DDBJ databases">
        <authorList>
            <person name="Martin A.A"/>
            <person name="De Silva N."/>
        </authorList>
    </citation>
    <scope>NUCLEOTIDE SEQUENCE</scope>
</reference>
<keyword evidence="1" id="KW-1185">Reference proteome</keyword>
<proteinExistence type="predicted"/>
<dbReference type="AlphaFoldDB" id="A0A0K0G5Y0"/>
<accession>A0A0K0G5Y0</accession>